<dbReference type="Gene3D" id="3.40.630.30">
    <property type="match status" value="1"/>
</dbReference>
<dbReference type="InterPro" id="IPR000182">
    <property type="entry name" value="GNAT_dom"/>
</dbReference>
<feature type="domain" description="N-acetyltransferase" evidence="1">
    <location>
        <begin position="29"/>
        <end position="183"/>
    </location>
</feature>
<proteinExistence type="predicted"/>
<dbReference type="Proteomes" id="UP001521181">
    <property type="component" value="Unassembled WGS sequence"/>
</dbReference>
<dbReference type="SUPFAM" id="SSF55729">
    <property type="entry name" value="Acyl-CoA N-acyltransferases (Nat)"/>
    <property type="match status" value="1"/>
</dbReference>
<reference evidence="2 3" key="1">
    <citation type="submission" date="2021-12" db="EMBL/GenBank/DDBJ databases">
        <title>Sinirhodobacter sp. WL0062 is a bacterium isolated from seawater.</title>
        <authorList>
            <person name="Wang L."/>
            <person name="He W."/>
            <person name="Zhang D.-F."/>
        </authorList>
    </citation>
    <scope>NUCLEOTIDE SEQUENCE [LARGE SCALE GENOMIC DNA]</scope>
    <source>
        <strain evidence="2 3">WL0062</strain>
    </source>
</reference>
<protein>
    <submittedName>
        <fullName evidence="2">GNAT family N-acetyltransferase</fullName>
    </submittedName>
</protein>
<dbReference type="PANTHER" id="PTHR43441:SF2">
    <property type="entry name" value="FAMILY ACETYLTRANSFERASE, PUTATIVE (AFU_ORTHOLOGUE AFUA_7G00850)-RELATED"/>
    <property type="match status" value="1"/>
</dbReference>
<comment type="caution">
    <text evidence="2">The sequence shown here is derived from an EMBL/GenBank/DDBJ whole genome shotgun (WGS) entry which is preliminary data.</text>
</comment>
<evidence type="ECO:0000313" key="2">
    <source>
        <dbReference type="EMBL" id="MCE5973857.1"/>
    </source>
</evidence>
<organism evidence="2 3">
    <name type="scientific">Rhodobacter flavimaris</name>
    <dbReference type="NCBI Taxonomy" id="2907145"/>
    <lineage>
        <taxon>Bacteria</taxon>
        <taxon>Pseudomonadati</taxon>
        <taxon>Pseudomonadota</taxon>
        <taxon>Alphaproteobacteria</taxon>
        <taxon>Rhodobacterales</taxon>
        <taxon>Rhodobacter group</taxon>
        <taxon>Rhodobacter</taxon>
    </lineage>
</organism>
<dbReference type="RefSeq" id="WP_233676834.1">
    <property type="nucleotide sequence ID" value="NZ_JAJUOS010000007.1"/>
</dbReference>
<dbReference type="Pfam" id="PF13302">
    <property type="entry name" value="Acetyltransf_3"/>
    <property type="match status" value="1"/>
</dbReference>
<dbReference type="EMBL" id="JAJUOS010000007">
    <property type="protein sequence ID" value="MCE5973857.1"/>
    <property type="molecule type" value="Genomic_DNA"/>
</dbReference>
<accession>A0ABS8YVI0</accession>
<sequence>MQQKKFGEELTGWTPPRTPDAAVMEGRYVRLERLAWTHADPLYRANSADDAIWDYLPYGPFHSEVPFIRWVQDMAGQSDPFFYALRDKASGQVGGVMSYLRITPAAGSIELGHINLSPQLQRTRAATEAMMLMIGWAFEAGYRRFEWKCDALNLPSRRAAQRLGLSYEGIFRQATVVKGRNRDTAWFAAIDKEWPGLKAAYDAWLAPSNFDAEGCQIERLGDLTRLVRVSADPALGAD</sequence>
<gene>
    <name evidence="2" type="ORF">LZA78_10225</name>
</gene>
<dbReference type="InterPro" id="IPR051908">
    <property type="entry name" value="Ribosomal_N-acetyltransferase"/>
</dbReference>
<keyword evidence="3" id="KW-1185">Reference proteome</keyword>
<dbReference type="PANTHER" id="PTHR43441">
    <property type="entry name" value="RIBOSOMAL-PROTEIN-SERINE ACETYLTRANSFERASE"/>
    <property type="match status" value="1"/>
</dbReference>
<evidence type="ECO:0000259" key="1">
    <source>
        <dbReference type="PROSITE" id="PS51186"/>
    </source>
</evidence>
<dbReference type="InterPro" id="IPR016181">
    <property type="entry name" value="Acyl_CoA_acyltransferase"/>
</dbReference>
<dbReference type="PROSITE" id="PS51186">
    <property type="entry name" value="GNAT"/>
    <property type="match status" value="1"/>
</dbReference>
<name>A0ABS8YVI0_9RHOB</name>
<evidence type="ECO:0000313" key="3">
    <source>
        <dbReference type="Proteomes" id="UP001521181"/>
    </source>
</evidence>